<dbReference type="Gene3D" id="3.90.1200.10">
    <property type="match status" value="1"/>
</dbReference>
<proteinExistence type="predicted"/>
<protein>
    <recommendedName>
        <fullName evidence="1">Aminoglycoside phosphotransferase domain-containing protein</fullName>
    </recommendedName>
</protein>
<dbReference type="PANTHER" id="PTHR21310">
    <property type="entry name" value="AMINOGLYCOSIDE PHOSPHOTRANSFERASE-RELATED-RELATED"/>
    <property type="match status" value="1"/>
</dbReference>
<reference evidence="3" key="1">
    <citation type="journal article" date="2019" name="Int. J. Syst. Evol. Microbiol.">
        <title>The Global Catalogue of Microorganisms (GCM) 10K type strain sequencing project: providing services to taxonomists for standard genome sequencing and annotation.</title>
        <authorList>
            <consortium name="The Broad Institute Genomics Platform"/>
            <consortium name="The Broad Institute Genome Sequencing Center for Infectious Disease"/>
            <person name="Wu L."/>
            <person name="Ma J."/>
        </authorList>
    </citation>
    <scope>NUCLEOTIDE SEQUENCE [LARGE SCALE GENOMIC DNA]</scope>
    <source>
        <strain evidence="3">JCM 3296</strain>
    </source>
</reference>
<dbReference type="EMBL" id="BMRE01000019">
    <property type="protein sequence ID" value="GGU47142.1"/>
    <property type="molecule type" value="Genomic_DNA"/>
</dbReference>
<name>A0ABQ2UQH1_9PSEU</name>
<comment type="caution">
    <text evidence="2">The sequence shown here is derived from an EMBL/GenBank/DDBJ whole genome shotgun (WGS) entry which is preliminary data.</text>
</comment>
<dbReference type="SUPFAM" id="SSF56112">
    <property type="entry name" value="Protein kinase-like (PK-like)"/>
    <property type="match status" value="1"/>
</dbReference>
<dbReference type="InterPro" id="IPR051678">
    <property type="entry name" value="AGP_Transferase"/>
</dbReference>
<dbReference type="InterPro" id="IPR011009">
    <property type="entry name" value="Kinase-like_dom_sf"/>
</dbReference>
<organism evidence="2 3">
    <name type="scientific">Lentzea flava</name>
    <dbReference type="NCBI Taxonomy" id="103732"/>
    <lineage>
        <taxon>Bacteria</taxon>
        <taxon>Bacillati</taxon>
        <taxon>Actinomycetota</taxon>
        <taxon>Actinomycetes</taxon>
        <taxon>Pseudonocardiales</taxon>
        <taxon>Pseudonocardiaceae</taxon>
        <taxon>Lentzea</taxon>
    </lineage>
</organism>
<feature type="domain" description="Aminoglycoside phosphotransferase" evidence="1">
    <location>
        <begin position="51"/>
        <end position="257"/>
    </location>
</feature>
<evidence type="ECO:0000259" key="1">
    <source>
        <dbReference type="Pfam" id="PF01636"/>
    </source>
</evidence>
<evidence type="ECO:0000313" key="2">
    <source>
        <dbReference type="EMBL" id="GGU47142.1"/>
    </source>
</evidence>
<gene>
    <name evidence="2" type="ORF">GCM10010178_44630</name>
</gene>
<accession>A0ABQ2UQH1</accession>
<sequence length="308" mass="34700">MGRVHNVVEADIPDGPFSSRLAAAVLKEASAHTGIDSTDARLMRLGENALFHLPNSSAVVRIARSRDHWDDAVKEVAVANWLQENGVPAARLYDVAQPISISGYPATFWRYIDGRNGGRGDVGDLGRLLLKVHWTPPPTSFELPEQDILARVEPRIASARVPDSDKHFLLSRVVELREAINELEFPLEPTATHGDAHVQNLMISDGAAILIDFERFSWGQPEWDLAMTATEYLSAGWWTAREYHQFCEAYGHDVTRWDGFKVLQATHEIKMTTWIMQNVDESPEIAAEYATRIETMRSGRTDQPWRPF</sequence>
<dbReference type="InterPro" id="IPR002575">
    <property type="entry name" value="Aminoglycoside_PTrfase"/>
</dbReference>
<dbReference type="Pfam" id="PF01636">
    <property type="entry name" value="APH"/>
    <property type="match status" value="1"/>
</dbReference>
<keyword evidence="3" id="KW-1185">Reference proteome</keyword>
<dbReference type="PANTHER" id="PTHR21310:SF40">
    <property type="entry name" value="AMINOGLYCOSIDE PHOSPHOTRANSFERASE DOMAIN-CONTAINING PROTEIN-RELATED"/>
    <property type="match status" value="1"/>
</dbReference>
<dbReference type="Proteomes" id="UP000649573">
    <property type="component" value="Unassembled WGS sequence"/>
</dbReference>
<evidence type="ECO:0000313" key="3">
    <source>
        <dbReference type="Proteomes" id="UP000649573"/>
    </source>
</evidence>